<proteinExistence type="predicted"/>
<organism evidence="1 2">
    <name type="scientific">Lactuca saligna</name>
    <name type="common">Willowleaf lettuce</name>
    <dbReference type="NCBI Taxonomy" id="75948"/>
    <lineage>
        <taxon>Eukaryota</taxon>
        <taxon>Viridiplantae</taxon>
        <taxon>Streptophyta</taxon>
        <taxon>Embryophyta</taxon>
        <taxon>Tracheophyta</taxon>
        <taxon>Spermatophyta</taxon>
        <taxon>Magnoliopsida</taxon>
        <taxon>eudicotyledons</taxon>
        <taxon>Gunneridae</taxon>
        <taxon>Pentapetalae</taxon>
        <taxon>asterids</taxon>
        <taxon>campanulids</taxon>
        <taxon>Asterales</taxon>
        <taxon>Asteraceae</taxon>
        <taxon>Cichorioideae</taxon>
        <taxon>Cichorieae</taxon>
        <taxon>Lactucinae</taxon>
        <taxon>Lactuca</taxon>
    </lineage>
</organism>
<evidence type="ECO:0000313" key="1">
    <source>
        <dbReference type="EMBL" id="CAI9302744.1"/>
    </source>
</evidence>
<evidence type="ECO:0000313" key="2">
    <source>
        <dbReference type="Proteomes" id="UP001177003"/>
    </source>
</evidence>
<reference evidence="1" key="1">
    <citation type="submission" date="2023-04" db="EMBL/GenBank/DDBJ databases">
        <authorList>
            <person name="Vijverberg K."/>
            <person name="Xiong W."/>
            <person name="Schranz E."/>
        </authorList>
    </citation>
    <scope>NUCLEOTIDE SEQUENCE</scope>
</reference>
<sequence length="95" mass="10451">MDGDDPSDPNPGEMVKPFFREKTLAAINRSFTTSSVGPPSDPSLIGHVWFLEGPIQHARIFVVADVSAKCFHCSTTPDFGVFGFKQRNNVQPEVE</sequence>
<protein>
    <submittedName>
        <fullName evidence="1">Uncharacterized protein</fullName>
    </submittedName>
</protein>
<dbReference type="Proteomes" id="UP001177003">
    <property type="component" value="Chromosome 9"/>
</dbReference>
<gene>
    <name evidence="1" type="ORF">LSALG_LOCUS41218</name>
</gene>
<name>A0AA36A1A9_LACSI</name>
<keyword evidence="2" id="KW-1185">Reference proteome</keyword>
<dbReference type="AlphaFoldDB" id="A0AA36A1A9"/>
<accession>A0AA36A1A9</accession>
<dbReference type="EMBL" id="OX465085">
    <property type="protein sequence ID" value="CAI9302744.1"/>
    <property type="molecule type" value="Genomic_DNA"/>
</dbReference>